<evidence type="ECO:0000313" key="3">
    <source>
        <dbReference type="Proteomes" id="UP001500457"/>
    </source>
</evidence>
<organism evidence="2 3">
    <name type="scientific">Actinomycetospora straminea</name>
    <dbReference type="NCBI Taxonomy" id="663607"/>
    <lineage>
        <taxon>Bacteria</taxon>
        <taxon>Bacillati</taxon>
        <taxon>Actinomycetota</taxon>
        <taxon>Actinomycetes</taxon>
        <taxon>Pseudonocardiales</taxon>
        <taxon>Pseudonocardiaceae</taxon>
        <taxon>Actinomycetospora</taxon>
    </lineage>
</organism>
<dbReference type="EMBL" id="BAABHQ010000023">
    <property type="protein sequence ID" value="GAA4893138.1"/>
    <property type="molecule type" value="Genomic_DNA"/>
</dbReference>
<keyword evidence="3" id="KW-1185">Reference proteome</keyword>
<name>A0ABP9F5E8_9PSEU</name>
<comment type="caution">
    <text evidence="2">The sequence shown here is derived from an EMBL/GenBank/DDBJ whole genome shotgun (WGS) entry which is preliminary data.</text>
</comment>
<dbReference type="RefSeq" id="WP_274234679.1">
    <property type="nucleotide sequence ID" value="NZ_BAABHQ010000023.1"/>
</dbReference>
<evidence type="ECO:0000256" key="1">
    <source>
        <dbReference type="SAM" id="MobiDB-lite"/>
    </source>
</evidence>
<feature type="compositionally biased region" description="Low complexity" evidence="1">
    <location>
        <begin position="41"/>
        <end position="51"/>
    </location>
</feature>
<gene>
    <name evidence="2" type="ORF">GCM10023203_54030</name>
</gene>
<protein>
    <submittedName>
        <fullName evidence="2">Uncharacterized protein</fullName>
    </submittedName>
</protein>
<feature type="region of interest" description="Disordered" evidence="1">
    <location>
        <begin position="41"/>
        <end position="60"/>
    </location>
</feature>
<accession>A0ABP9F5E8</accession>
<evidence type="ECO:0000313" key="2">
    <source>
        <dbReference type="EMBL" id="GAA4893138.1"/>
    </source>
</evidence>
<dbReference type="Proteomes" id="UP001500457">
    <property type="component" value="Unassembled WGS sequence"/>
</dbReference>
<reference evidence="3" key="1">
    <citation type="journal article" date="2019" name="Int. J. Syst. Evol. Microbiol.">
        <title>The Global Catalogue of Microorganisms (GCM) 10K type strain sequencing project: providing services to taxonomists for standard genome sequencing and annotation.</title>
        <authorList>
            <consortium name="The Broad Institute Genomics Platform"/>
            <consortium name="The Broad Institute Genome Sequencing Center for Infectious Disease"/>
            <person name="Wu L."/>
            <person name="Ma J."/>
        </authorList>
    </citation>
    <scope>NUCLEOTIDE SEQUENCE [LARGE SCALE GENOMIC DNA]</scope>
    <source>
        <strain evidence="3">JCM 17983</strain>
    </source>
</reference>
<proteinExistence type="predicted"/>
<sequence length="181" mass="20082">MTGWYGTRPSWRVPFEAAARRRFGTDLHALDRPDLTAGLGSRLASGSGSRSAGRRGAHGGGESLEYRVAAVEVDGQPALVDIAIRFWAEPRYDTYGLAPADFPRVHAEPGVASPHRHIDDALCLWSPFDPPELRWRHELGLLDLIEITRRHLFLERYWRMTGGTRGGVWLLPDAPHGIPAA</sequence>